<evidence type="ECO:0000256" key="1">
    <source>
        <dbReference type="SAM" id="MobiDB-lite"/>
    </source>
</evidence>
<dbReference type="Pfam" id="PF15394">
    <property type="entry name" value="DUF4616"/>
    <property type="match status" value="1"/>
</dbReference>
<dbReference type="RefSeq" id="XP_042584347.1">
    <property type="nucleotide sequence ID" value="XM_042728413.1"/>
</dbReference>
<dbReference type="KEGG" id="ccar:109076733"/>
<organism evidence="2">
    <name type="scientific">Cyprinus carpio</name>
    <name type="common">Common carp</name>
    <dbReference type="NCBI Taxonomy" id="7962"/>
    <lineage>
        <taxon>Eukaryota</taxon>
        <taxon>Metazoa</taxon>
        <taxon>Chordata</taxon>
        <taxon>Craniata</taxon>
        <taxon>Vertebrata</taxon>
        <taxon>Euteleostomi</taxon>
        <taxon>Actinopterygii</taxon>
        <taxon>Neopterygii</taxon>
        <taxon>Teleostei</taxon>
        <taxon>Ostariophysi</taxon>
        <taxon>Cypriniformes</taxon>
        <taxon>Cyprinidae</taxon>
        <taxon>Cyprininae</taxon>
        <taxon>Cyprinus</taxon>
    </lineage>
</organism>
<dbReference type="InterPro" id="IPR028101">
    <property type="entry name" value="DUF4616"/>
</dbReference>
<sequence>MACKRNLRALQPAASPLSINDLMKQLISGLNALSRQLEGLMEKQAANTVLLEDAIQRLCALERKFDEQRLQEEQRPREEPLHKRIKRAHNVGIAEAVRRLHNSENNPHKYDPQTGISLPRNQAVMTYQLEELKSTFADADPECIQACCKTYFETLRRKYNLSQPEKSQLRDAIKTGAKNRQRKRRLLDSRSKVVQTDAERELWQTAKVELMYDEEDAIVDGRPVWIVRSPSHRNPQLSELCEELQRRLEADMRYTILHHQRVKADGNGHYGPSFLQL</sequence>
<name>A0A9R0A3Q7_CYPCA</name>
<feature type="region of interest" description="Disordered" evidence="1">
    <location>
        <begin position="166"/>
        <end position="190"/>
    </location>
</feature>
<proteinExistence type="predicted"/>
<dbReference type="AlphaFoldDB" id="A0A9R0A3Q7"/>
<gene>
    <name evidence="2" type="primary">LOC109076733</name>
</gene>
<protein>
    <submittedName>
        <fullName evidence="2">Uncharacterized protein C14orf93 homolog</fullName>
    </submittedName>
</protein>
<dbReference type="Proteomes" id="UP001155660">
    <property type="component" value="Chromosome B7"/>
</dbReference>
<dbReference type="GeneID" id="109076733"/>
<accession>A0A9R0A3Q7</accession>
<dbReference type="PANTHER" id="PTHR14375:SF2">
    <property type="entry name" value="SIMILAR TO RIKEN CDNA 4931414P19"/>
    <property type="match status" value="1"/>
</dbReference>
<reference evidence="2" key="1">
    <citation type="submission" date="2025-08" db="UniProtKB">
        <authorList>
            <consortium name="RefSeq"/>
        </authorList>
    </citation>
    <scope>IDENTIFICATION</scope>
    <source>
        <tissue evidence="2">Muscle</tissue>
    </source>
</reference>
<evidence type="ECO:0000313" key="2">
    <source>
        <dbReference type="RefSeq" id="XP_042584347.1"/>
    </source>
</evidence>
<dbReference type="OrthoDB" id="5989533at2759"/>
<dbReference type="PANTHER" id="PTHR14375">
    <property type="entry name" value="SIMILAR TO RIKEN CDNA 4931414P19"/>
    <property type="match status" value="1"/>
</dbReference>